<comment type="caution">
    <text evidence="8">The sequence shown here is derived from an EMBL/GenBank/DDBJ whole genome shotgun (WGS) entry which is preliminary data.</text>
</comment>
<keyword evidence="4 6" id="KW-0472">Membrane</keyword>
<dbReference type="InParanoid" id="A0A1V8SVW5"/>
<comment type="subcellular location">
    <subcellularLocation>
        <location evidence="1">Membrane</location>
        <topology evidence="1">Multi-pass membrane protein</topology>
    </subcellularLocation>
</comment>
<dbReference type="Proteomes" id="UP000192596">
    <property type="component" value="Unassembled WGS sequence"/>
</dbReference>
<dbReference type="GO" id="GO:0015171">
    <property type="term" value="F:amino acid transmembrane transporter activity"/>
    <property type="evidence" value="ECO:0007669"/>
    <property type="project" value="TreeGrafter"/>
</dbReference>
<dbReference type="InterPro" id="IPR050524">
    <property type="entry name" value="APC_YAT"/>
</dbReference>
<evidence type="ECO:0000259" key="7">
    <source>
        <dbReference type="Pfam" id="PF00324"/>
    </source>
</evidence>
<evidence type="ECO:0000256" key="3">
    <source>
        <dbReference type="ARBA" id="ARBA00022989"/>
    </source>
</evidence>
<dbReference type="EMBL" id="NAJO01000025">
    <property type="protein sequence ID" value="OQO03219.1"/>
    <property type="molecule type" value="Genomic_DNA"/>
</dbReference>
<feature type="domain" description="Amino acid permease/ SLC12A" evidence="7">
    <location>
        <begin position="109"/>
        <end position="324"/>
    </location>
</feature>
<dbReference type="PANTHER" id="PTHR43341:SF18">
    <property type="entry name" value="AMINO ACID PERMEASE_ SLC12A DOMAIN-CONTAINING PROTEIN"/>
    <property type="match status" value="1"/>
</dbReference>
<dbReference type="InterPro" id="IPR004841">
    <property type="entry name" value="AA-permease/SLC12A_dom"/>
</dbReference>
<dbReference type="PIRSF" id="PIRSF006060">
    <property type="entry name" value="AA_transporter"/>
    <property type="match status" value="1"/>
</dbReference>
<dbReference type="GO" id="GO:0016020">
    <property type="term" value="C:membrane"/>
    <property type="evidence" value="ECO:0007669"/>
    <property type="project" value="UniProtKB-SubCell"/>
</dbReference>
<evidence type="ECO:0000256" key="6">
    <source>
        <dbReference type="SAM" id="Phobius"/>
    </source>
</evidence>
<name>A0A1V8SVW5_9PEZI</name>
<evidence type="ECO:0000313" key="9">
    <source>
        <dbReference type="Proteomes" id="UP000192596"/>
    </source>
</evidence>
<evidence type="ECO:0000256" key="2">
    <source>
        <dbReference type="ARBA" id="ARBA00022692"/>
    </source>
</evidence>
<feature type="region of interest" description="Disordered" evidence="5">
    <location>
        <begin position="1"/>
        <end position="28"/>
    </location>
</feature>
<evidence type="ECO:0000256" key="4">
    <source>
        <dbReference type="ARBA" id="ARBA00023136"/>
    </source>
</evidence>
<feature type="transmembrane region" description="Helical" evidence="6">
    <location>
        <begin position="54"/>
        <end position="76"/>
    </location>
</feature>
<evidence type="ECO:0000256" key="5">
    <source>
        <dbReference type="SAM" id="MobiDB-lite"/>
    </source>
</evidence>
<keyword evidence="3 6" id="KW-1133">Transmembrane helix</keyword>
<dbReference type="Gene3D" id="1.20.1740.10">
    <property type="entry name" value="Amino acid/polyamine transporter I"/>
    <property type="match status" value="2"/>
</dbReference>
<keyword evidence="9" id="KW-1185">Reference proteome</keyword>
<keyword evidence="2 6" id="KW-0812">Transmembrane</keyword>
<protein>
    <recommendedName>
        <fullName evidence="7">Amino acid permease/ SLC12A domain-containing protein</fullName>
    </recommendedName>
</protein>
<dbReference type="PANTHER" id="PTHR43341">
    <property type="entry name" value="AMINO ACID PERMEASE"/>
    <property type="match status" value="1"/>
</dbReference>
<feature type="transmembrane region" description="Helical" evidence="6">
    <location>
        <begin position="82"/>
        <end position="99"/>
    </location>
</feature>
<feature type="domain" description="Amino acid permease/ SLC12A" evidence="7">
    <location>
        <begin position="52"/>
        <end position="101"/>
    </location>
</feature>
<dbReference type="OrthoDB" id="3900342at2759"/>
<feature type="transmembrane region" description="Helical" evidence="6">
    <location>
        <begin position="296"/>
        <end position="316"/>
    </location>
</feature>
<reference evidence="9" key="1">
    <citation type="submission" date="2017-03" db="EMBL/GenBank/DDBJ databases">
        <title>Genomes of endolithic fungi from Antarctica.</title>
        <authorList>
            <person name="Coleine C."/>
            <person name="Masonjones S."/>
            <person name="Stajich J.E."/>
        </authorList>
    </citation>
    <scope>NUCLEOTIDE SEQUENCE [LARGE SCALE GENOMIC DNA]</scope>
    <source>
        <strain evidence="9">CCFEE 5527</strain>
    </source>
</reference>
<organism evidence="8 9">
    <name type="scientific">Cryoendolithus antarcticus</name>
    <dbReference type="NCBI Taxonomy" id="1507870"/>
    <lineage>
        <taxon>Eukaryota</taxon>
        <taxon>Fungi</taxon>
        <taxon>Dikarya</taxon>
        <taxon>Ascomycota</taxon>
        <taxon>Pezizomycotina</taxon>
        <taxon>Dothideomycetes</taxon>
        <taxon>Dothideomycetidae</taxon>
        <taxon>Cladosporiales</taxon>
        <taxon>Cladosporiaceae</taxon>
        <taxon>Cryoendolithus</taxon>
    </lineage>
</organism>
<dbReference type="STRING" id="1507870.A0A1V8SVW5"/>
<feature type="transmembrane region" description="Helical" evidence="6">
    <location>
        <begin position="219"/>
        <end position="240"/>
    </location>
</feature>
<feature type="transmembrane region" description="Helical" evidence="6">
    <location>
        <begin position="193"/>
        <end position="213"/>
    </location>
</feature>
<feature type="transmembrane region" description="Helical" evidence="6">
    <location>
        <begin position="272"/>
        <end position="290"/>
    </location>
</feature>
<evidence type="ECO:0000313" key="8">
    <source>
        <dbReference type="EMBL" id="OQO03219.1"/>
    </source>
</evidence>
<sequence>MADDVQHKAGASASHRGVDGGREAPPGRIEAADFVTRNEVEDLKRGLSQRRVSLIAIAGAIGTGLSLGLGGSIATAGPLGSLLGYAVIGLIVCCVQFALGETQRRVSQLVGMLVSSDDERLNDESGTAAQSPFVIAATAAGLKGVPSLVNAIVIPSAWSSANQALLSGTRVLYGLALKKQAPSIFLRTTSWGVPYVCVALLTAFMFLAFMTLSSSALTVFWWLVDLVACGVLISWITILTNHWRLLAAMRIQDVPVSLLPWHSKWTESSTPAALVMCIIILFTSGFSVFTTGNWSASTFVSSYLDIALVTTAYLLWKFIKRAKIVSLADIPLMEAFERAAQDQEPDKVVPGWQKWVAFLWD</sequence>
<dbReference type="AlphaFoldDB" id="A0A1V8SVW5"/>
<dbReference type="Pfam" id="PF00324">
    <property type="entry name" value="AA_permease"/>
    <property type="match status" value="2"/>
</dbReference>
<accession>A0A1V8SVW5</accession>
<proteinExistence type="predicted"/>
<evidence type="ECO:0000256" key="1">
    <source>
        <dbReference type="ARBA" id="ARBA00004141"/>
    </source>
</evidence>
<gene>
    <name evidence="8" type="ORF">B0A48_11475</name>
</gene>